<evidence type="ECO:0000256" key="7">
    <source>
        <dbReference type="RuleBase" id="RU003653"/>
    </source>
</evidence>
<feature type="domain" description="Peptidase M24" evidence="8">
    <location>
        <begin position="12"/>
        <end position="240"/>
    </location>
</feature>
<evidence type="ECO:0000256" key="1">
    <source>
        <dbReference type="ARBA" id="ARBA00002521"/>
    </source>
</evidence>
<dbReference type="InterPro" id="IPR002467">
    <property type="entry name" value="Pept_M24A_MAP1"/>
</dbReference>
<proteinExistence type="inferred from homology"/>
<evidence type="ECO:0000256" key="5">
    <source>
        <dbReference type="ARBA" id="ARBA00022801"/>
    </source>
</evidence>
<evidence type="ECO:0000256" key="6">
    <source>
        <dbReference type="HAMAP-Rule" id="MF_01974"/>
    </source>
</evidence>
<name>A0ABT9IX30_9BACL</name>
<sequence length="250" mass="27065">MLLSIDSIEDLEGIKKVGRVVALAREEMLRSAKEGMTTKELDLIGLNILNQYGAKSAPNKDYDFPGITCISVNEEVAHGIPSEKVLKKGDLVNIDVSAELDGYYADTGASIVIGSSDESKYKLCQCAEEAMYKGISKAKQGSKVNQIGKEINKVARKSGFQVVKNLAGHGIGKKLHEAPESISNYKNNAENELLTNGLVLAIETFISTGSDYVLEEEDGWTLVTPDGSLVAQYEHTVIVSDDKPVIVTQL</sequence>
<feature type="binding site" evidence="6">
    <location>
        <position position="234"/>
    </location>
    <ligand>
        <name>a divalent metal cation</name>
        <dbReference type="ChEBI" id="CHEBI:60240"/>
        <label>2</label>
        <note>catalytic</note>
    </ligand>
</feature>
<dbReference type="PANTHER" id="PTHR43330">
    <property type="entry name" value="METHIONINE AMINOPEPTIDASE"/>
    <property type="match status" value="1"/>
</dbReference>
<dbReference type="RefSeq" id="WP_305991216.1">
    <property type="nucleotide sequence ID" value="NZ_JAVAMP010000002.1"/>
</dbReference>
<dbReference type="Gene3D" id="3.90.230.10">
    <property type="entry name" value="Creatinase/methionine aminopeptidase superfamily"/>
    <property type="match status" value="1"/>
</dbReference>
<dbReference type="EC" id="3.4.11.18" evidence="6 7"/>
<keyword evidence="5 6" id="KW-0378">Hydrolase</keyword>
<comment type="caution">
    <text evidence="9">The sequence shown here is derived from an EMBL/GenBank/DDBJ whole genome shotgun (WGS) entry which is preliminary data.</text>
</comment>
<reference evidence="9 10" key="1">
    <citation type="submission" date="2023-08" db="EMBL/GenBank/DDBJ databases">
        <authorList>
            <person name="Park J.-S."/>
        </authorList>
    </citation>
    <scope>NUCLEOTIDE SEQUENCE [LARGE SCALE GENOMIC DNA]</scope>
    <source>
        <strain evidence="9 10">2205SS18-9</strain>
    </source>
</reference>
<protein>
    <recommendedName>
        <fullName evidence="6 7">Methionine aminopeptidase</fullName>
        <shortName evidence="6">MAP</shortName>
        <shortName evidence="6">MetAP</shortName>
        <ecNumber evidence="6 7">3.4.11.18</ecNumber>
    </recommendedName>
    <alternativeName>
        <fullName evidence="6">Peptidase M</fullName>
    </alternativeName>
</protein>
<keyword evidence="3 6" id="KW-0645">Protease</keyword>
<comment type="function">
    <text evidence="1 6">Removes the N-terminal methionine from nascent proteins. The N-terminal methionine is often cleaved when the second residue in the primary sequence is small and uncharged (Met-Ala-, Cys, Gly, Pro, Ser, Thr, or Val). Requires deformylation of the N(alpha)-formylated initiator methionine before it can be hydrolyzed.</text>
</comment>
<comment type="cofactor">
    <cofactor evidence="6">
        <name>Co(2+)</name>
        <dbReference type="ChEBI" id="CHEBI:48828"/>
    </cofactor>
    <cofactor evidence="6">
        <name>Zn(2+)</name>
        <dbReference type="ChEBI" id="CHEBI:29105"/>
    </cofactor>
    <cofactor evidence="6">
        <name>Mn(2+)</name>
        <dbReference type="ChEBI" id="CHEBI:29035"/>
    </cofactor>
    <cofactor evidence="6">
        <name>Fe(2+)</name>
        <dbReference type="ChEBI" id="CHEBI:29033"/>
    </cofactor>
    <text evidence="6">Binds 2 divalent metal cations per subunit. Has a high-affinity and a low affinity metal-binding site. The true nature of the physiological cofactor is under debate. The enzyme is active with cobalt, zinc, manganese or divalent iron ions. Most likely, methionine aminopeptidases function as mononuclear Fe(2+)-metalloproteases under physiological conditions, and the catalytically relevant metal-binding site has been assigned to the histidine-containing high-affinity site.</text>
</comment>
<organism evidence="9 10">
    <name type="scientific">Chengkuizengella axinellae</name>
    <dbReference type="NCBI Taxonomy" id="3064388"/>
    <lineage>
        <taxon>Bacteria</taxon>
        <taxon>Bacillati</taxon>
        <taxon>Bacillota</taxon>
        <taxon>Bacilli</taxon>
        <taxon>Bacillales</taxon>
        <taxon>Paenibacillaceae</taxon>
        <taxon>Chengkuizengella</taxon>
    </lineage>
</organism>
<dbReference type="Proteomes" id="UP001231941">
    <property type="component" value="Unassembled WGS sequence"/>
</dbReference>
<dbReference type="SUPFAM" id="SSF55920">
    <property type="entry name" value="Creatinase/aminopeptidase"/>
    <property type="match status" value="1"/>
</dbReference>
<dbReference type="PANTHER" id="PTHR43330:SF13">
    <property type="entry name" value="METHIONINE AMINOPEPTIDASE 2"/>
    <property type="match status" value="1"/>
</dbReference>
<dbReference type="InterPro" id="IPR001714">
    <property type="entry name" value="Pept_M24_MAP"/>
</dbReference>
<evidence type="ECO:0000313" key="10">
    <source>
        <dbReference type="Proteomes" id="UP001231941"/>
    </source>
</evidence>
<evidence type="ECO:0000313" key="9">
    <source>
        <dbReference type="EMBL" id="MDP5273921.1"/>
    </source>
</evidence>
<feature type="binding site" evidence="6">
    <location>
        <position position="234"/>
    </location>
    <ligand>
        <name>a divalent metal cation</name>
        <dbReference type="ChEBI" id="CHEBI:60240"/>
        <label>1</label>
    </ligand>
</feature>
<feature type="binding site" evidence="6">
    <location>
        <position position="106"/>
    </location>
    <ligand>
        <name>a divalent metal cation</name>
        <dbReference type="ChEBI" id="CHEBI:60240"/>
        <label>2</label>
        <note>catalytic</note>
    </ligand>
</feature>
<gene>
    <name evidence="6 9" type="primary">map</name>
    <name evidence="9" type="ORF">Q5Y73_07380</name>
</gene>
<feature type="binding site" evidence="6">
    <location>
        <position position="95"/>
    </location>
    <ligand>
        <name>a divalent metal cation</name>
        <dbReference type="ChEBI" id="CHEBI:60240"/>
        <label>1</label>
    </ligand>
</feature>
<comment type="similarity">
    <text evidence="6">Belongs to the peptidase M24A family. Methionine aminopeptidase type 1 subfamily.</text>
</comment>
<dbReference type="Pfam" id="PF00557">
    <property type="entry name" value="Peptidase_M24"/>
    <property type="match status" value="1"/>
</dbReference>
<dbReference type="GO" id="GO:0004239">
    <property type="term" value="F:initiator methionyl aminopeptidase activity"/>
    <property type="evidence" value="ECO:0007669"/>
    <property type="project" value="UniProtKB-EC"/>
</dbReference>
<comment type="subunit">
    <text evidence="6">Monomer.</text>
</comment>
<evidence type="ECO:0000256" key="2">
    <source>
        <dbReference type="ARBA" id="ARBA00022438"/>
    </source>
</evidence>
<feature type="binding site" evidence="6">
    <location>
        <position position="176"/>
    </location>
    <ligand>
        <name>substrate</name>
    </ligand>
</feature>
<evidence type="ECO:0000256" key="3">
    <source>
        <dbReference type="ARBA" id="ARBA00022670"/>
    </source>
</evidence>
<feature type="binding site" evidence="6">
    <location>
        <position position="169"/>
    </location>
    <ligand>
        <name>a divalent metal cation</name>
        <dbReference type="ChEBI" id="CHEBI:60240"/>
        <label>2</label>
        <note>catalytic</note>
    </ligand>
</feature>
<keyword evidence="2 6" id="KW-0031">Aminopeptidase</keyword>
<dbReference type="NCBIfam" id="TIGR00500">
    <property type="entry name" value="met_pdase_I"/>
    <property type="match status" value="1"/>
</dbReference>
<dbReference type="HAMAP" id="MF_01974">
    <property type="entry name" value="MetAP_1"/>
    <property type="match status" value="1"/>
</dbReference>
<feature type="binding site" evidence="6">
    <location>
        <position position="203"/>
    </location>
    <ligand>
        <name>a divalent metal cation</name>
        <dbReference type="ChEBI" id="CHEBI:60240"/>
        <label>2</label>
        <note>catalytic</note>
    </ligand>
</feature>
<keyword evidence="4 6" id="KW-0479">Metal-binding</keyword>
<dbReference type="CDD" id="cd01086">
    <property type="entry name" value="MetAP1"/>
    <property type="match status" value="1"/>
</dbReference>
<dbReference type="InterPro" id="IPR036005">
    <property type="entry name" value="Creatinase/aminopeptidase-like"/>
</dbReference>
<comment type="catalytic activity">
    <reaction evidence="6 7">
        <text>Release of N-terminal amino acids, preferentially methionine, from peptides and arylamides.</text>
        <dbReference type="EC" id="3.4.11.18"/>
    </reaction>
</comment>
<feature type="binding site" evidence="6">
    <location>
        <position position="106"/>
    </location>
    <ligand>
        <name>a divalent metal cation</name>
        <dbReference type="ChEBI" id="CHEBI:60240"/>
        <label>1</label>
    </ligand>
</feature>
<keyword evidence="10" id="KW-1185">Reference proteome</keyword>
<evidence type="ECO:0000259" key="8">
    <source>
        <dbReference type="Pfam" id="PF00557"/>
    </source>
</evidence>
<evidence type="ECO:0000256" key="4">
    <source>
        <dbReference type="ARBA" id="ARBA00022723"/>
    </source>
</evidence>
<accession>A0ABT9IX30</accession>
<feature type="binding site" evidence="6">
    <location>
        <position position="78"/>
    </location>
    <ligand>
        <name>substrate</name>
    </ligand>
</feature>
<dbReference type="EMBL" id="JAVAMP010000002">
    <property type="protein sequence ID" value="MDP5273921.1"/>
    <property type="molecule type" value="Genomic_DNA"/>
</dbReference>
<dbReference type="PRINTS" id="PR00599">
    <property type="entry name" value="MAPEPTIDASE"/>
</dbReference>
<dbReference type="InterPro" id="IPR000994">
    <property type="entry name" value="Pept_M24"/>
</dbReference>